<dbReference type="PANTHER" id="PTHR18921">
    <property type="entry name" value="MYOSIN HEAVY CHAIN - RELATED"/>
    <property type="match status" value="1"/>
</dbReference>
<dbReference type="PANTHER" id="PTHR18921:SF2">
    <property type="entry name" value="THYROID RECEPTOR-INTERACTING PROTEIN 11"/>
    <property type="match status" value="1"/>
</dbReference>
<organism evidence="7">
    <name type="scientific">Ceratitis capitata</name>
    <name type="common">Mediterranean fruit fly</name>
    <name type="synonym">Tephritis capitata</name>
    <dbReference type="NCBI Taxonomy" id="7213"/>
    <lineage>
        <taxon>Eukaryota</taxon>
        <taxon>Metazoa</taxon>
        <taxon>Ecdysozoa</taxon>
        <taxon>Arthropoda</taxon>
        <taxon>Hexapoda</taxon>
        <taxon>Insecta</taxon>
        <taxon>Pterygota</taxon>
        <taxon>Neoptera</taxon>
        <taxon>Endopterygota</taxon>
        <taxon>Diptera</taxon>
        <taxon>Brachycera</taxon>
        <taxon>Muscomorpha</taxon>
        <taxon>Tephritoidea</taxon>
        <taxon>Tephritidae</taxon>
        <taxon>Ceratitis</taxon>
        <taxon>Ceratitis</taxon>
    </lineage>
</organism>
<keyword evidence="7" id="KW-0675">Receptor</keyword>
<evidence type="ECO:0000256" key="1">
    <source>
        <dbReference type="ARBA" id="ARBA00004555"/>
    </source>
</evidence>
<feature type="coiled-coil region" evidence="4">
    <location>
        <begin position="48"/>
        <end position="82"/>
    </location>
</feature>
<feature type="region of interest" description="Disordered" evidence="5">
    <location>
        <begin position="328"/>
        <end position="373"/>
    </location>
</feature>
<evidence type="ECO:0000256" key="2">
    <source>
        <dbReference type="ARBA" id="ARBA00023034"/>
    </source>
</evidence>
<dbReference type="GO" id="GO:0006888">
    <property type="term" value="P:endoplasmic reticulum to Golgi vesicle-mediated transport"/>
    <property type="evidence" value="ECO:0007669"/>
    <property type="project" value="TreeGrafter"/>
</dbReference>
<reference evidence="7" key="2">
    <citation type="journal article" date="2014" name="BMC Genomics">
        <title>A genomic perspective to assessing quality of mass-reared SIT flies used in Mediterranean fruit fly (Ceratitis capitata) eradication in California.</title>
        <authorList>
            <person name="Calla B."/>
            <person name="Hall B."/>
            <person name="Hou S."/>
            <person name="Geib S.M."/>
        </authorList>
    </citation>
    <scope>NUCLEOTIDE SEQUENCE</scope>
</reference>
<feature type="compositionally biased region" description="Basic and acidic residues" evidence="5">
    <location>
        <begin position="116"/>
        <end position="126"/>
    </location>
</feature>
<evidence type="ECO:0000256" key="3">
    <source>
        <dbReference type="ARBA" id="ARBA00023054"/>
    </source>
</evidence>
<feature type="coiled-coil region" evidence="4">
    <location>
        <begin position="1091"/>
        <end position="1224"/>
    </location>
</feature>
<proteinExistence type="evidence at transcript level"/>
<keyword evidence="2" id="KW-0333">Golgi apparatus</keyword>
<keyword evidence="3 4" id="KW-0175">Coiled coil</keyword>
<evidence type="ECO:0000313" key="7">
    <source>
        <dbReference type="EMBL" id="JAB87771.1"/>
    </source>
</evidence>
<sequence>MSWLNSSLSTLKGQLTNLAQEVLAETAGPGDDEYRGPEIEARTAVELLADTQNEKEHLDKLCNEKDNEIALLRKQINELQTKIADSGGGSASTSKSPTKDPNASDPLEDSWCWEPDNAKSDNDHSSESSSSGNGHEMVNITLEEVPLGRSAQTSNRKRAASEQIAALRKRNKKLEDENKQLSLSLEELDNQHNQAMQNVLELKTELQAKLNTVTHSYEALKKEHADKFISSELEMARLQKQLDDLVKVQGAFESEKQQLQTQVSNYEAEVKKSIEDMADLQTLLDKKTQDNVELIEKVKSAGRLADESEEKIADLQQRIEQLTKELEEAKQMKEKKTSESSTSSTGKQSEDEFIVVRDGDANSSGPATPPTKEELKDKIVQLENRVSELTLENGSLALKLQDCEMEKELSANVLRENLQELQTRCADTEAALKVATEQLDDQQEKLDTLKEKAAETVIAQQQLKALAEEKEKIEAEIVSMKENMQSALELEKRLLLSESEKENLQIELQSLRATQERITELEGKVQNLIVENQQLRLNAESETELAERIKSLNEENESLRAELESIAQAKFREAIEEEKQEITDLDADDDEPLTVDKIRELLSAHIKSKLTSEMEEACRAVQERVTRTVNAMERTISRLSEEVLDLQDNKMVWDHEKKTLEADISQYILQCDELMKNNEILLNELENYKRNKLETIHEHNEESVMQLEAQLEESSKLNQSLEQEYDELNKKNDELESEKQLLNEQLREAQHKCDELCAAEKELKLQLETLELEKGNLLFELNEHESKESKQAGGDVLLQSAEDKCQSLESQLARLSKDHADLVAAMQTQKTALQEAILKREEADKKLLEKEMLIKRMAEDLKEERNVDMQKKLDELATLTEQLKQELLAKDIVLESKKKDLIQAQSDAEKLRYSEGKTNDLEILLEEKENALTDLSKQLTECQSAKGELNEQLQEQRATNEQVTQLKQEKEVLHRELEELKTKCEAHTVELKALQESSVTSTSNDASAITRIAQLEAELLATADLPKIVETLNYEKNEMIKALQQKHAENMQYYTEIQRLQPMVQQLQQQLQQSTQATNTCDKCPMYESTLTDLRKELEKQHDQIKFLKEKSDILTTNLLTEQTNQRLVKEEKAEVEEQNAAIRKDLERLREHLLEIEDMHTQETVEMQRELDETKAKMAALQDDVSKSKNAHTSASIRANQHAETLQAQYALVLQQRDELVKKLSLAEDRESKNQAALCNLQCALEQFQNDKQNDIKAATHSIRKELQQEQEKQKQFQVEIGALQQQLAEAKQGLCAAARLTDQLDACQRTIGVLREEVETLKHENAQISTKLSASESSQSDKIEKSLIKSLLIGYVVSSNPNDKNQVLRMISSVLDFTQGESDKVGLNKQQSSWFGAILGGGAGAQGVHSKENLVQAFVQFLEQESQPKTDDNNMPNLLNITQQSNTMPTASGSQPARRISTSSNSGATAPSVNSPASVPVQPILLNEFAPSRNSSSILKDILNDS</sequence>
<protein>
    <submittedName>
        <fullName evidence="7">Thyroid receptor-interacting protein 11</fullName>
    </submittedName>
</protein>
<feature type="coiled-coil region" evidence="4">
    <location>
        <begin position="918"/>
        <end position="997"/>
    </location>
</feature>
<evidence type="ECO:0000256" key="5">
    <source>
        <dbReference type="SAM" id="MobiDB-lite"/>
    </source>
</evidence>
<feature type="coiled-coil region" evidence="4">
    <location>
        <begin position="1268"/>
        <end position="1326"/>
    </location>
</feature>
<feature type="compositionally biased region" description="Basic and acidic residues" evidence="5">
    <location>
        <begin position="348"/>
        <end position="360"/>
    </location>
</feature>
<dbReference type="GO" id="GO:0005794">
    <property type="term" value="C:Golgi apparatus"/>
    <property type="evidence" value="ECO:0007669"/>
    <property type="project" value="UniProtKB-SubCell"/>
</dbReference>
<feature type="domain" description="GRIP" evidence="6">
    <location>
        <begin position="1340"/>
        <end position="1390"/>
    </location>
</feature>
<dbReference type="EMBL" id="GAMC01018784">
    <property type="protein sequence ID" value="JAB87771.1"/>
    <property type="molecule type" value="mRNA"/>
</dbReference>
<dbReference type="PROSITE" id="PS50913">
    <property type="entry name" value="GRIP"/>
    <property type="match status" value="1"/>
</dbReference>
<dbReference type="Gene3D" id="1.20.1170.10">
    <property type="match status" value="1"/>
</dbReference>
<feature type="compositionally biased region" description="Basic and acidic residues" evidence="5">
    <location>
        <begin position="328"/>
        <end position="338"/>
    </location>
</feature>
<dbReference type="GO" id="GO:0031267">
    <property type="term" value="F:small GTPase binding"/>
    <property type="evidence" value="ECO:0007669"/>
    <property type="project" value="TreeGrafter"/>
</dbReference>
<name>W8B3B3_CERCA</name>
<feature type="region of interest" description="Disordered" evidence="5">
    <location>
        <begin position="82"/>
        <end position="135"/>
    </location>
</feature>
<feature type="coiled-coil region" evidence="4">
    <location>
        <begin position="622"/>
        <end position="889"/>
    </location>
</feature>
<feature type="region of interest" description="Disordered" evidence="5">
    <location>
        <begin position="1445"/>
        <end position="1479"/>
    </location>
</feature>
<comment type="subcellular location">
    <subcellularLocation>
        <location evidence="1">Golgi apparatus</location>
    </subcellularLocation>
</comment>
<dbReference type="InterPro" id="IPR000237">
    <property type="entry name" value="GRIP_dom"/>
</dbReference>
<gene>
    <name evidence="7" type="primary">TRIPB</name>
</gene>
<accession>W8B3B3</accession>
<evidence type="ECO:0000259" key="6">
    <source>
        <dbReference type="PROSITE" id="PS50913"/>
    </source>
</evidence>
<evidence type="ECO:0000256" key="4">
    <source>
        <dbReference type="SAM" id="Coils"/>
    </source>
</evidence>
<dbReference type="GO" id="GO:0007030">
    <property type="term" value="P:Golgi organization"/>
    <property type="evidence" value="ECO:0007669"/>
    <property type="project" value="TreeGrafter"/>
</dbReference>
<feature type="coiled-coil region" evidence="4">
    <location>
        <begin position="150"/>
        <end position="223"/>
    </location>
</feature>
<reference evidence="7" key="1">
    <citation type="submission" date="2013-07" db="EMBL/GenBank/DDBJ databases">
        <authorList>
            <person name="Geib S."/>
        </authorList>
    </citation>
    <scope>NUCLEOTIDE SEQUENCE</scope>
</reference>
<feature type="compositionally biased region" description="Polar residues" evidence="5">
    <location>
        <begin position="91"/>
        <end position="101"/>
    </location>
</feature>
<dbReference type="OrthoDB" id="425925at2759"/>